<organism evidence="3">
    <name type="scientific">Desulfobacca acetoxidans</name>
    <dbReference type="NCBI Taxonomy" id="60893"/>
    <lineage>
        <taxon>Bacteria</taxon>
        <taxon>Pseudomonadati</taxon>
        <taxon>Thermodesulfobacteriota</taxon>
        <taxon>Desulfobaccia</taxon>
        <taxon>Desulfobaccales</taxon>
        <taxon>Desulfobaccaceae</taxon>
        <taxon>Desulfobacca</taxon>
    </lineage>
</organism>
<dbReference type="InterPro" id="IPR007029">
    <property type="entry name" value="YHS_dom"/>
</dbReference>
<evidence type="ECO:0000313" key="3">
    <source>
        <dbReference type="EMBL" id="HGZ12659.1"/>
    </source>
</evidence>
<dbReference type="InterPro" id="IPR012348">
    <property type="entry name" value="RNR-like"/>
</dbReference>
<dbReference type="AlphaFoldDB" id="A0A7C5ENU9"/>
<dbReference type="Pfam" id="PF04945">
    <property type="entry name" value="YHS"/>
    <property type="match status" value="1"/>
</dbReference>
<dbReference type="GO" id="GO:0016491">
    <property type="term" value="F:oxidoreductase activity"/>
    <property type="evidence" value="ECO:0007669"/>
    <property type="project" value="InterPro"/>
</dbReference>
<feature type="chain" id="PRO_5027648234" evidence="1">
    <location>
        <begin position="24"/>
        <end position="92"/>
    </location>
</feature>
<sequence>MERMMWGLAALSLAFLLAGPLAAQGQSQTVCPVLGGKVDKKIYVDYQGYRVYFCCPGCDAEFRKDPEKYLRKMREQGITPEKSPAGSGKTGK</sequence>
<proteinExistence type="predicted"/>
<gene>
    <name evidence="3" type="ORF">ENW48_10670</name>
</gene>
<feature type="domain" description="YHS" evidence="2">
    <location>
        <begin position="32"/>
        <end position="71"/>
    </location>
</feature>
<dbReference type="SUPFAM" id="SSF47240">
    <property type="entry name" value="Ferritin-like"/>
    <property type="match status" value="1"/>
</dbReference>
<dbReference type="EMBL" id="DTKJ01000074">
    <property type="protein sequence ID" value="HGZ12659.1"/>
    <property type="molecule type" value="Genomic_DNA"/>
</dbReference>
<feature type="signal peptide" evidence="1">
    <location>
        <begin position="1"/>
        <end position="23"/>
    </location>
</feature>
<evidence type="ECO:0000256" key="1">
    <source>
        <dbReference type="SAM" id="SignalP"/>
    </source>
</evidence>
<dbReference type="InterPro" id="IPR009078">
    <property type="entry name" value="Ferritin-like_SF"/>
</dbReference>
<protein>
    <submittedName>
        <fullName evidence="3">YHS domain-containing protein</fullName>
    </submittedName>
</protein>
<comment type="caution">
    <text evidence="3">The sequence shown here is derived from an EMBL/GenBank/DDBJ whole genome shotgun (WGS) entry which is preliminary data.</text>
</comment>
<evidence type="ECO:0000259" key="2">
    <source>
        <dbReference type="Pfam" id="PF04945"/>
    </source>
</evidence>
<reference evidence="3" key="1">
    <citation type="journal article" date="2020" name="mSystems">
        <title>Genome- and Community-Level Interaction Insights into Carbon Utilization and Element Cycling Functions of Hydrothermarchaeota in Hydrothermal Sediment.</title>
        <authorList>
            <person name="Zhou Z."/>
            <person name="Liu Y."/>
            <person name="Xu W."/>
            <person name="Pan J."/>
            <person name="Luo Z.H."/>
            <person name="Li M."/>
        </authorList>
    </citation>
    <scope>NUCLEOTIDE SEQUENCE [LARGE SCALE GENOMIC DNA]</scope>
    <source>
        <strain evidence="3">SpSt-853</strain>
    </source>
</reference>
<accession>A0A7C5ENU9</accession>
<name>A0A7C5ENU9_9BACT</name>
<keyword evidence="1" id="KW-0732">Signal</keyword>
<dbReference type="Gene3D" id="1.10.620.20">
    <property type="entry name" value="Ribonucleotide Reductase, subunit A"/>
    <property type="match status" value="1"/>
</dbReference>